<protein>
    <submittedName>
        <fullName evidence="1">Uncharacterized protein</fullName>
    </submittedName>
</protein>
<organism evidence="1">
    <name type="scientific">marine metagenome</name>
    <dbReference type="NCBI Taxonomy" id="408172"/>
    <lineage>
        <taxon>unclassified sequences</taxon>
        <taxon>metagenomes</taxon>
        <taxon>ecological metagenomes</taxon>
    </lineage>
</organism>
<evidence type="ECO:0000313" key="1">
    <source>
        <dbReference type="EMBL" id="SVA33167.1"/>
    </source>
</evidence>
<name>A0A381V0L5_9ZZZZ</name>
<dbReference type="EMBL" id="UINC01007412">
    <property type="protein sequence ID" value="SVA33167.1"/>
    <property type="molecule type" value="Genomic_DNA"/>
</dbReference>
<sequence length="39" mass="4387">MRSTGQTKTGAHTGLTCDRQNFIVDSDLKAYEEDSCIFF</sequence>
<gene>
    <name evidence="1" type="ORF">METZ01_LOCUS86021</name>
</gene>
<dbReference type="AlphaFoldDB" id="A0A381V0L5"/>
<accession>A0A381V0L5</accession>
<reference evidence="1" key="1">
    <citation type="submission" date="2018-05" db="EMBL/GenBank/DDBJ databases">
        <authorList>
            <person name="Lanie J.A."/>
            <person name="Ng W.-L."/>
            <person name="Kazmierczak K.M."/>
            <person name="Andrzejewski T.M."/>
            <person name="Davidsen T.M."/>
            <person name="Wayne K.J."/>
            <person name="Tettelin H."/>
            <person name="Glass J.I."/>
            <person name="Rusch D."/>
            <person name="Podicherti R."/>
            <person name="Tsui H.-C.T."/>
            <person name="Winkler M.E."/>
        </authorList>
    </citation>
    <scope>NUCLEOTIDE SEQUENCE</scope>
</reference>
<proteinExistence type="predicted"/>